<evidence type="ECO:0000256" key="12">
    <source>
        <dbReference type="SAM" id="Phobius"/>
    </source>
</evidence>
<dbReference type="PANTHER" id="PTHR43221">
    <property type="entry name" value="PROTEASE HTPX"/>
    <property type="match status" value="1"/>
</dbReference>
<dbReference type="AlphaFoldDB" id="A0A7M2T201"/>
<keyword evidence="8 12" id="KW-1133">Transmembrane helix</keyword>
<keyword evidence="5" id="KW-0479">Metal-binding</keyword>
<protein>
    <submittedName>
        <fullName evidence="14">M48 family metallopeptidase</fullName>
    </submittedName>
</protein>
<dbReference type="GO" id="GO:0006508">
    <property type="term" value="P:proteolysis"/>
    <property type="evidence" value="ECO:0007669"/>
    <property type="project" value="UniProtKB-KW"/>
</dbReference>
<evidence type="ECO:0000256" key="1">
    <source>
        <dbReference type="ARBA" id="ARBA00001947"/>
    </source>
</evidence>
<dbReference type="CDD" id="cd07328">
    <property type="entry name" value="M48_Ste24p_like"/>
    <property type="match status" value="1"/>
</dbReference>
<evidence type="ECO:0000313" key="14">
    <source>
        <dbReference type="EMBL" id="QOV42636.1"/>
    </source>
</evidence>
<dbReference type="EMBL" id="CP063374">
    <property type="protein sequence ID" value="QOV42636.1"/>
    <property type="molecule type" value="Genomic_DNA"/>
</dbReference>
<keyword evidence="7" id="KW-0862">Zinc</keyword>
<accession>A0A7M2T201</accession>
<proteinExistence type="predicted"/>
<keyword evidence="6" id="KW-0378">Hydrolase</keyword>
<dbReference type="GO" id="GO:0004222">
    <property type="term" value="F:metalloendopeptidase activity"/>
    <property type="evidence" value="ECO:0007669"/>
    <property type="project" value="InterPro"/>
</dbReference>
<comment type="cofactor">
    <cofactor evidence="1">
        <name>Zn(2+)</name>
        <dbReference type="ChEBI" id="CHEBI:29105"/>
    </cofactor>
</comment>
<evidence type="ECO:0000256" key="11">
    <source>
        <dbReference type="SAM" id="MobiDB-lite"/>
    </source>
</evidence>
<feature type="domain" description="Peptidase M48" evidence="13">
    <location>
        <begin position="82"/>
        <end position="347"/>
    </location>
</feature>
<evidence type="ECO:0000259" key="13">
    <source>
        <dbReference type="Pfam" id="PF01435"/>
    </source>
</evidence>
<evidence type="ECO:0000256" key="2">
    <source>
        <dbReference type="ARBA" id="ARBA00022475"/>
    </source>
</evidence>
<evidence type="ECO:0000256" key="4">
    <source>
        <dbReference type="ARBA" id="ARBA00022692"/>
    </source>
</evidence>
<reference evidence="14 15" key="1">
    <citation type="submission" date="2020-10" db="EMBL/GenBank/DDBJ databases">
        <title>Streptomyces chromofuscus complate genome analysis.</title>
        <authorList>
            <person name="Anwar N."/>
        </authorList>
    </citation>
    <scope>NUCLEOTIDE SEQUENCE [LARGE SCALE GENOMIC DNA]</scope>
    <source>
        <strain evidence="14 15">DSM 40273</strain>
    </source>
</reference>
<evidence type="ECO:0000256" key="6">
    <source>
        <dbReference type="ARBA" id="ARBA00022801"/>
    </source>
</evidence>
<dbReference type="RefSeq" id="WP_189696237.1">
    <property type="nucleotide sequence ID" value="NZ_BMTA01000002.1"/>
</dbReference>
<dbReference type="Proteomes" id="UP000594008">
    <property type="component" value="Chromosome"/>
</dbReference>
<evidence type="ECO:0000256" key="5">
    <source>
        <dbReference type="ARBA" id="ARBA00022723"/>
    </source>
</evidence>
<feature type="region of interest" description="Disordered" evidence="11">
    <location>
        <begin position="501"/>
        <end position="555"/>
    </location>
</feature>
<sequence length="555" mass="59855">MGATLRALRALLLLAGFYLLGILLLAALAGVDYLLYLHAPSGLAAKLYLVSVLLAIPLVRGLFMLRTPKGEEIAGLPVTEADEPALWRTVRELADHVGTRAPSRIVLTADVNAAVTEDARLLGLLPGPRRLYLGVPLLQGLTEAQLRAVLAHELGHYSNADTRLAALTVRGRAQILHTIGHFEERAGKTADREKARQEKKNAKAAAKGKKTTEVDTRHAGITYRAMARVYVAYAKLYFRATLAGARRQEYAADAAAARIAGRDATASALREIPVLDAAFGFYMRSYATLGAEAELLPPRGEVFGGFGRMLTARQLELAGLRTDLPAEQVSPYDSHPPIAERVQRVEALPADGRTDEGKGAALGLLSDPERTLAALEDAVLAEDVRRFRRTGDWQELLDGSMGGQLATLNTPLHRALALYTKARPTLPALLDLIDDGQLWQLARRLPLSDEAAAAKGRAFREFVRPTLCESLQSMVLAEFSARARVRWEFSWEQPAAARLLPAPGEPAAEPDTALGAAIGPAVDSALADHPDTGPLRALLPSAPHDPADRETDSSR</sequence>
<keyword evidence="2" id="KW-1003">Cell membrane</keyword>
<evidence type="ECO:0000256" key="7">
    <source>
        <dbReference type="ARBA" id="ARBA00022833"/>
    </source>
</evidence>
<dbReference type="Pfam" id="PF01435">
    <property type="entry name" value="Peptidase_M48"/>
    <property type="match status" value="1"/>
</dbReference>
<gene>
    <name evidence="14" type="ORF">IPT68_22850</name>
</gene>
<evidence type="ECO:0000313" key="15">
    <source>
        <dbReference type="Proteomes" id="UP000594008"/>
    </source>
</evidence>
<keyword evidence="4 12" id="KW-0812">Transmembrane</keyword>
<organism evidence="14 15">
    <name type="scientific">Streptomyces chromofuscus</name>
    <dbReference type="NCBI Taxonomy" id="42881"/>
    <lineage>
        <taxon>Bacteria</taxon>
        <taxon>Bacillati</taxon>
        <taxon>Actinomycetota</taxon>
        <taxon>Actinomycetes</taxon>
        <taxon>Kitasatosporales</taxon>
        <taxon>Streptomycetaceae</taxon>
        <taxon>Streptomyces</taxon>
    </lineage>
</organism>
<dbReference type="GO" id="GO:0046872">
    <property type="term" value="F:metal ion binding"/>
    <property type="evidence" value="ECO:0007669"/>
    <property type="project" value="UniProtKB-KW"/>
</dbReference>
<feature type="transmembrane region" description="Helical" evidence="12">
    <location>
        <begin position="45"/>
        <end position="63"/>
    </location>
</feature>
<dbReference type="PANTHER" id="PTHR43221:SF2">
    <property type="entry name" value="PROTEASE HTPX HOMOLOG"/>
    <property type="match status" value="1"/>
</dbReference>
<dbReference type="KEGG" id="schf:IPT68_22850"/>
<feature type="compositionally biased region" description="Basic and acidic residues" evidence="11">
    <location>
        <begin position="186"/>
        <end position="201"/>
    </location>
</feature>
<evidence type="ECO:0000256" key="9">
    <source>
        <dbReference type="ARBA" id="ARBA00023049"/>
    </source>
</evidence>
<keyword evidence="9" id="KW-0482">Metalloprotease</keyword>
<keyword evidence="3" id="KW-0645">Protease</keyword>
<evidence type="ECO:0000256" key="3">
    <source>
        <dbReference type="ARBA" id="ARBA00022670"/>
    </source>
</evidence>
<feature type="compositionally biased region" description="Basic and acidic residues" evidence="11">
    <location>
        <begin position="545"/>
        <end position="555"/>
    </location>
</feature>
<feature type="compositionally biased region" description="Low complexity" evidence="11">
    <location>
        <begin position="501"/>
        <end position="510"/>
    </location>
</feature>
<evidence type="ECO:0000256" key="8">
    <source>
        <dbReference type="ARBA" id="ARBA00022989"/>
    </source>
</evidence>
<feature type="region of interest" description="Disordered" evidence="11">
    <location>
        <begin position="186"/>
        <end position="211"/>
    </location>
</feature>
<dbReference type="InterPro" id="IPR050083">
    <property type="entry name" value="HtpX_protease"/>
</dbReference>
<dbReference type="InterPro" id="IPR001915">
    <property type="entry name" value="Peptidase_M48"/>
</dbReference>
<dbReference type="Gene3D" id="3.30.2010.10">
    <property type="entry name" value="Metalloproteases ('zincins'), catalytic domain"/>
    <property type="match status" value="1"/>
</dbReference>
<keyword evidence="15" id="KW-1185">Reference proteome</keyword>
<keyword evidence="10 12" id="KW-0472">Membrane</keyword>
<name>A0A7M2T201_STRCW</name>
<evidence type="ECO:0000256" key="10">
    <source>
        <dbReference type="ARBA" id="ARBA00023136"/>
    </source>
</evidence>